<evidence type="ECO:0000256" key="8">
    <source>
        <dbReference type="ARBA" id="ARBA00022989"/>
    </source>
</evidence>
<protein>
    <recommendedName>
        <fullName evidence="11 12">Complex III subunit 9</fullName>
    </recommendedName>
</protein>
<dbReference type="Pfam" id="PF05365">
    <property type="entry name" value="UCR_UQCRX_QCR9"/>
    <property type="match status" value="1"/>
</dbReference>
<evidence type="ECO:0000256" key="1">
    <source>
        <dbReference type="ARBA" id="ARBA00004434"/>
    </source>
</evidence>
<evidence type="ECO:0000256" key="7">
    <source>
        <dbReference type="ARBA" id="ARBA00022982"/>
    </source>
</evidence>
<keyword evidence="10 12" id="KW-0472">Membrane</keyword>
<keyword evidence="4 12" id="KW-0679">Respiratory chain</keyword>
<keyword evidence="5 12" id="KW-0812">Transmembrane</keyword>
<proteinExistence type="inferred from homology"/>
<evidence type="ECO:0000256" key="2">
    <source>
        <dbReference type="ARBA" id="ARBA00007856"/>
    </source>
</evidence>
<evidence type="ECO:0000256" key="9">
    <source>
        <dbReference type="ARBA" id="ARBA00023128"/>
    </source>
</evidence>
<comment type="similarity">
    <text evidence="2 12">Belongs to the UQCR10/QCR9 family.</text>
</comment>
<dbReference type="Proteomes" id="UP000235672">
    <property type="component" value="Unassembled WGS sequence"/>
</dbReference>
<comment type="subunit">
    <text evidence="12">Component of the ubiquinol-cytochrome c oxidoreductase (cytochrome b-c1 complex, complex III, CIII), a multisubunit enzyme composed of 3 respiratory subunits cytochrome b, cytochrome c1 and Rieske protein, 2 core protein subunits, and additional low-molecular weight protein subunits.</text>
</comment>
<keyword evidence="14" id="KW-1185">Reference proteome</keyword>
<name>A0A2J6PVN8_9HELO</name>
<evidence type="ECO:0000256" key="4">
    <source>
        <dbReference type="ARBA" id="ARBA00022660"/>
    </source>
</evidence>
<evidence type="ECO:0000313" key="13">
    <source>
        <dbReference type="EMBL" id="PMD18083.1"/>
    </source>
</evidence>
<evidence type="ECO:0000256" key="11">
    <source>
        <dbReference type="ARBA" id="ARBA00044247"/>
    </source>
</evidence>
<keyword evidence="6 12" id="KW-0999">Mitochondrion inner membrane</keyword>
<dbReference type="GO" id="GO:0005743">
    <property type="term" value="C:mitochondrial inner membrane"/>
    <property type="evidence" value="ECO:0007669"/>
    <property type="project" value="UniProtKB-SubCell"/>
</dbReference>
<dbReference type="GO" id="GO:0006122">
    <property type="term" value="P:mitochondrial electron transport, ubiquinol to cytochrome c"/>
    <property type="evidence" value="ECO:0007669"/>
    <property type="project" value="UniProtKB-UniRule"/>
</dbReference>
<comment type="function">
    <text evidence="12">Component of the ubiquinol-cytochrome c oxidoreductase, a multisubunit transmembrane complex that is part of the mitochondrial electron transport chain which drives oxidative phosphorylation. The complex plays an important role in the uptake of multiple carbon sources present in different host niches.</text>
</comment>
<dbReference type="PANTHER" id="PTHR12980">
    <property type="entry name" value="UBIQUINOL-CYTOCHROME C REDUCTASE COMPLEX, SUBUNIT X"/>
    <property type="match status" value="1"/>
</dbReference>
<evidence type="ECO:0000256" key="5">
    <source>
        <dbReference type="ARBA" id="ARBA00022692"/>
    </source>
</evidence>
<evidence type="ECO:0000256" key="12">
    <source>
        <dbReference type="RuleBase" id="RU368056"/>
    </source>
</evidence>
<dbReference type="EMBL" id="KZ613496">
    <property type="protein sequence ID" value="PMD18083.1"/>
    <property type="molecule type" value="Genomic_DNA"/>
</dbReference>
<evidence type="ECO:0000256" key="10">
    <source>
        <dbReference type="ARBA" id="ARBA00023136"/>
    </source>
</evidence>
<feature type="transmembrane region" description="Helical" evidence="12">
    <location>
        <begin position="17"/>
        <end position="37"/>
    </location>
</feature>
<dbReference type="FunFam" id="1.20.5.260:FF:000001">
    <property type="entry name" value="Cytochrome b-c1 complex subunit 9"/>
    <property type="match status" value="1"/>
</dbReference>
<evidence type="ECO:0000256" key="3">
    <source>
        <dbReference type="ARBA" id="ARBA00022448"/>
    </source>
</evidence>
<organism evidence="13 14">
    <name type="scientific">Hyaloscypha hepaticicola</name>
    <dbReference type="NCBI Taxonomy" id="2082293"/>
    <lineage>
        <taxon>Eukaryota</taxon>
        <taxon>Fungi</taxon>
        <taxon>Dikarya</taxon>
        <taxon>Ascomycota</taxon>
        <taxon>Pezizomycotina</taxon>
        <taxon>Leotiomycetes</taxon>
        <taxon>Helotiales</taxon>
        <taxon>Hyaloscyphaceae</taxon>
        <taxon>Hyaloscypha</taxon>
    </lineage>
</organism>
<sequence>MASVGRPLYNFLFRRNYVFLGVIFASAFGFEIAYDTVTDRIWDNINKGRQWKDIRSKYIESEGGDDDE</sequence>
<evidence type="ECO:0000256" key="6">
    <source>
        <dbReference type="ARBA" id="ARBA00022792"/>
    </source>
</evidence>
<dbReference type="SUPFAM" id="SSF81514">
    <property type="entry name" value="Subunit X (non-heme 7 kDa protein) of cytochrome bc1 complex (Ubiquinol-cytochrome c reductase)"/>
    <property type="match status" value="1"/>
</dbReference>
<gene>
    <name evidence="13" type="ORF">NA56DRAFT_605202</name>
</gene>
<dbReference type="Gene3D" id="1.20.5.260">
    <property type="entry name" value="Cytochrome b-c1 complex subunit 9"/>
    <property type="match status" value="1"/>
</dbReference>
<dbReference type="OrthoDB" id="44067at2759"/>
<dbReference type="InterPro" id="IPR008027">
    <property type="entry name" value="QCR9"/>
</dbReference>
<evidence type="ECO:0000313" key="14">
    <source>
        <dbReference type="Proteomes" id="UP000235672"/>
    </source>
</evidence>
<accession>A0A2J6PVN8</accession>
<comment type="subcellular location">
    <subcellularLocation>
        <location evidence="1 12">Mitochondrion inner membrane</location>
        <topology evidence="1 12">Single-pass membrane protein</topology>
    </subcellularLocation>
</comment>
<dbReference type="PANTHER" id="PTHR12980:SF0">
    <property type="entry name" value="CYTOCHROME B-C1 COMPLEX SUBUNIT 9"/>
    <property type="match status" value="1"/>
</dbReference>
<reference evidence="13 14" key="1">
    <citation type="submission" date="2016-05" db="EMBL/GenBank/DDBJ databases">
        <title>A degradative enzymes factory behind the ericoid mycorrhizal symbiosis.</title>
        <authorList>
            <consortium name="DOE Joint Genome Institute"/>
            <person name="Martino E."/>
            <person name="Morin E."/>
            <person name="Grelet G."/>
            <person name="Kuo A."/>
            <person name="Kohler A."/>
            <person name="Daghino S."/>
            <person name="Barry K."/>
            <person name="Choi C."/>
            <person name="Cichocki N."/>
            <person name="Clum A."/>
            <person name="Copeland A."/>
            <person name="Hainaut M."/>
            <person name="Haridas S."/>
            <person name="Labutti K."/>
            <person name="Lindquist E."/>
            <person name="Lipzen A."/>
            <person name="Khouja H.-R."/>
            <person name="Murat C."/>
            <person name="Ohm R."/>
            <person name="Olson A."/>
            <person name="Spatafora J."/>
            <person name="Veneault-Fourrey C."/>
            <person name="Henrissat B."/>
            <person name="Grigoriev I."/>
            <person name="Martin F."/>
            <person name="Perotto S."/>
        </authorList>
    </citation>
    <scope>NUCLEOTIDE SEQUENCE [LARGE SCALE GENOMIC DNA]</scope>
    <source>
        <strain evidence="13 14">UAMH 7357</strain>
    </source>
</reference>
<dbReference type="InterPro" id="IPR036656">
    <property type="entry name" value="QCR9_sf"/>
</dbReference>
<keyword evidence="3 12" id="KW-0813">Transport</keyword>
<keyword evidence="7 12" id="KW-0249">Electron transport</keyword>
<dbReference type="AlphaFoldDB" id="A0A2J6PVN8"/>
<keyword evidence="8 12" id="KW-1133">Transmembrane helix</keyword>
<dbReference type="STRING" id="1745343.A0A2J6PVN8"/>
<dbReference type="GO" id="GO:0045275">
    <property type="term" value="C:respiratory chain complex III"/>
    <property type="evidence" value="ECO:0007669"/>
    <property type="project" value="UniProtKB-UniRule"/>
</dbReference>
<keyword evidence="9 12" id="KW-0496">Mitochondrion</keyword>